<dbReference type="KEGG" id="npn:JI59_09650"/>
<name>G6ECL6_9SPHN</name>
<dbReference type="Pfam" id="PF02627">
    <property type="entry name" value="CMD"/>
    <property type="match status" value="1"/>
</dbReference>
<dbReference type="GO" id="GO:0051920">
    <property type="term" value="F:peroxiredoxin activity"/>
    <property type="evidence" value="ECO:0007669"/>
    <property type="project" value="InterPro"/>
</dbReference>
<dbReference type="PATRIC" id="fig|1088721.3.peg.2066"/>
<evidence type="ECO:0000313" key="2">
    <source>
        <dbReference type="EMBL" id="EHJ60927.1"/>
    </source>
</evidence>
<dbReference type="AlphaFoldDB" id="G6ECL6"/>
<proteinExistence type="predicted"/>
<dbReference type="InterPro" id="IPR052512">
    <property type="entry name" value="4CMD/NDH-1_regulator"/>
</dbReference>
<reference evidence="2 3" key="1">
    <citation type="journal article" date="2012" name="J. Bacteriol.">
        <title>Genome sequence of benzo(a)pyrene-degrading bacterium Novosphingobium pentaromativorans US6-1.</title>
        <authorList>
            <person name="Luo Y.R."/>
            <person name="Kang S.G."/>
            <person name="Kim S.J."/>
            <person name="Kim M.R."/>
            <person name="Li N."/>
            <person name="Lee J.H."/>
            <person name="Kwon K.K."/>
        </authorList>
    </citation>
    <scope>NUCLEOTIDE SEQUENCE [LARGE SCALE GENOMIC DNA]</scope>
    <source>
        <strain evidence="2 3">US6-1</strain>
    </source>
</reference>
<accession>G6ECL6</accession>
<dbReference type="OrthoDB" id="7507676at2"/>
<dbReference type="InterPro" id="IPR003779">
    <property type="entry name" value="CMD-like"/>
</dbReference>
<dbReference type="PANTHER" id="PTHR33570">
    <property type="entry name" value="4-CARBOXYMUCONOLACTONE DECARBOXYLASE FAMILY PROTEIN"/>
    <property type="match status" value="1"/>
</dbReference>
<dbReference type="PANTHER" id="PTHR33570:SF2">
    <property type="entry name" value="CARBOXYMUCONOLACTONE DECARBOXYLASE-LIKE DOMAIN-CONTAINING PROTEIN"/>
    <property type="match status" value="1"/>
</dbReference>
<dbReference type="STRING" id="1088721.JI59_09650"/>
<gene>
    <name evidence="2" type="ORF">NSU_2087</name>
</gene>
<dbReference type="eggNOG" id="COG0599">
    <property type="taxonomic scope" value="Bacteria"/>
</dbReference>
<dbReference type="SUPFAM" id="SSF69118">
    <property type="entry name" value="AhpD-like"/>
    <property type="match status" value="1"/>
</dbReference>
<dbReference type="RefSeq" id="WP_007013002.1">
    <property type="nucleotide sequence ID" value="NZ_AGFM01000029.1"/>
</dbReference>
<sequence length="126" mass="13474">MDDPAKSGEEIFSSFSSKVLDERASAASPGFAREMKDLAIETIFSKLWARPGLSARDRSLVTISILIALRAADELKVHTAIGLKNGLTIAELEEIIYHSSGYAGFPAAATAMASMTEALRTEGLID</sequence>
<dbReference type="Proteomes" id="UP000004030">
    <property type="component" value="Unassembled WGS sequence"/>
</dbReference>
<protein>
    <submittedName>
        <fullName evidence="2">Carboxymuconolactone decarboxylase</fullName>
    </submittedName>
</protein>
<evidence type="ECO:0000259" key="1">
    <source>
        <dbReference type="Pfam" id="PF02627"/>
    </source>
</evidence>
<evidence type="ECO:0000313" key="3">
    <source>
        <dbReference type="Proteomes" id="UP000004030"/>
    </source>
</evidence>
<comment type="caution">
    <text evidence="2">The sequence shown here is derived from an EMBL/GenBank/DDBJ whole genome shotgun (WGS) entry which is preliminary data.</text>
</comment>
<dbReference type="Gene3D" id="1.20.1290.10">
    <property type="entry name" value="AhpD-like"/>
    <property type="match status" value="1"/>
</dbReference>
<dbReference type="InterPro" id="IPR029032">
    <property type="entry name" value="AhpD-like"/>
</dbReference>
<keyword evidence="3" id="KW-1185">Reference proteome</keyword>
<organism evidence="2 3">
    <name type="scientific">Novosphingobium pentaromativorans US6-1</name>
    <dbReference type="NCBI Taxonomy" id="1088721"/>
    <lineage>
        <taxon>Bacteria</taxon>
        <taxon>Pseudomonadati</taxon>
        <taxon>Pseudomonadota</taxon>
        <taxon>Alphaproteobacteria</taxon>
        <taxon>Sphingomonadales</taxon>
        <taxon>Sphingomonadaceae</taxon>
        <taxon>Novosphingobium</taxon>
    </lineage>
</organism>
<feature type="domain" description="Carboxymuconolactone decarboxylase-like" evidence="1">
    <location>
        <begin position="41"/>
        <end position="115"/>
    </location>
</feature>
<dbReference type="EMBL" id="AGFM01000029">
    <property type="protein sequence ID" value="EHJ60927.1"/>
    <property type="molecule type" value="Genomic_DNA"/>
</dbReference>